<name>K1PMH1_MAGGI</name>
<dbReference type="EMBL" id="JH818733">
    <property type="protein sequence ID" value="EKC20049.1"/>
    <property type="molecule type" value="Genomic_DNA"/>
</dbReference>
<feature type="domain" description="PLAT" evidence="3">
    <location>
        <begin position="411"/>
        <end position="528"/>
    </location>
</feature>
<feature type="domain" description="PLAT" evidence="3">
    <location>
        <begin position="601"/>
        <end position="726"/>
    </location>
</feature>
<organism evidence="4">
    <name type="scientific">Magallana gigas</name>
    <name type="common">Pacific oyster</name>
    <name type="synonym">Crassostrea gigas</name>
    <dbReference type="NCBI Taxonomy" id="29159"/>
    <lineage>
        <taxon>Eukaryota</taxon>
        <taxon>Metazoa</taxon>
        <taxon>Spiralia</taxon>
        <taxon>Lophotrochozoa</taxon>
        <taxon>Mollusca</taxon>
        <taxon>Bivalvia</taxon>
        <taxon>Autobranchia</taxon>
        <taxon>Pteriomorphia</taxon>
        <taxon>Ostreida</taxon>
        <taxon>Ostreoidea</taxon>
        <taxon>Ostreidae</taxon>
        <taxon>Magallana</taxon>
    </lineage>
</organism>
<dbReference type="InterPro" id="IPR052970">
    <property type="entry name" value="Inner_ear_hair_cell_LOXHD"/>
</dbReference>
<reference evidence="4" key="1">
    <citation type="journal article" date="2012" name="Nature">
        <title>The oyster genome reveals stress adaptation and complexity of shell formation.</title>
        <authorList>
            <person name="Zhang G."/>
            <person name="Fang X."/>
            <person name="Guo X."/>
            <person name="Li L."/>
            <person name="Luo R."/>
            <person name="Xu F."/>
            <person name="Yang P."/>
            <person name="Zhang L."/>
            <person name="Wang X."/>
            <person name="Qi H."/>
            <person name="Xiong Z."/>
            <person name="Que H."/>
            <person name="Xie Y."/>
            <person name="Holland P.W."/>
            <person name="Paps J."/>
            <person name="Zhu Y."/>
            <person name="Wu F."/>
            <person name="Chen Y."/>
            <person name="Wang J."/>
            <person name="Peng C."/>
            <person name="Meng J."/>
            <person name="Yang L."/>
            <person name="Liu J."/>
            <person name="Wen B."/>
            <person name="Zhang N."/>
            <person name="Huang Z."/>
            <person name="Zhu Q."/>
            <person name="Feng Y."/>
            <person name="Mount A."/>
            <person name="Hedgecock D."/>
            <person name="Xu Z."/>
            <person name="Liu Y."/>
            <person name="Domazet-Loso T."/>
            <person name="Du Y."/>
            <person name="Sun X."/>
            <person name="Zhang S."/>
            <person name="Liu B."/>
            <person name="Cheng P."/>
            <person name="Jiang X."/>
            <person name="Li J."/>
            <person name="Fan D."/>
            <person name="Wang W."/>
            <person name="Fu W."/>
            <person name="Wang T."/>
            <person name="Wang B."/>
            <person name="Zhang J."/>
            <person name="Peng Z."/>
            <person name="Li Y."/>
            <person name="Li N."/>
            <person name="Wang J."/>
            <person name="Chen M."/>
            <person name="He Y."/>
            <person name="Tan F."/>
            <person name="Song X."/>
            <person name="Zheng Q."/>
            <person name="Huang R."/>
            <person name="Yang H."/>
            <person name="Du X."/>
            <person name="Chen L."/>
            <person name="Yang M."/>
            <person name="Gaffney P.M."/>
            <person name="Wang S."/>
            <person name="Luo L."/>
            <person name="She Z."/>
            <person name="Ming Y."/>
            <person name="Huang W."/>
            <person name="Zhang S."/>
            <person name="Huang B."/>
            <person name="Zhang Y."/>
            <person name="Qu T."/>
            <person name="Ni P."/>
            <person name="Miao G."/>
            <person name="Wang J."/>
            <person name="Wang Q."/>
            <person name="Steinberg C.E."/>
            <person name="Wang H."/>
            <person name="Li N."/>
            <person name="Qian L."/>
            <person name="Zhang G."/>
            <person name="Li Y."/>
            <person name="Yang H."/>
            <person name="Liu X."/>
            <person name="Wang J."/>
            <person name="Yin Y."/>
            <person name="Wang J."/>
        </authorList>
    </citation>
    <scope>NUCLEOTIDE SEQUENCE [LARGE SCALE GENOMIC DNA]</scope>
    <source>
        <strain evidence="4">05x7-T-G4-1.051#20</strain>
    </source>
</reference>
<dbReference type="Gene3D" id="2.60.60.20">
    <property type="entry name" value="PLAT/LH2 domain"/>
    <property type="match status" value="2"/>
</dbReference>
<dbReference type="InterPro" id="IPR001024">
    <property type="entry name" value="PLAT/LH2_dom"/>
</dbReference>
<comment type="caution">
    <text evidence="1">Lacks conserved residue(s) required for the propagation of feature annotation.</text>
</comment>
<feature type="domain" description="PLAT" evidence="3">
    <location>
        <begin position="783"/>
        <end position="915"/>
    </location>
</feature>
<dbReference type="SUPFAM" id="SSF49723">
    <property type="entry name" value="Lipase/lipooxygenase domain (PLAT/LH2 domain)"/>
    <property type="match status" value="5"/>
</dbReference>
<feature type="region of interest" description="Disordered" evidence="2">
    <location>
        <begin position="902"/>
        <end position="924"/>
    </location>
</feature>
<feature type="compositionally biased region" description="Basic and acidic residues" evidence="2">
    <location>
        <begin position="511"/>
        <end position="541"/>
    </location>
</feature>
<sequence length="924" mass="106210">MADRLEPCLQYGIKHWHPNDRPKSAYSAKCKYAVTQLRSNFLRNSYGTIHAYATPPDPKVVRWHDTNTMFADSRIFDNVRRPVTDISEDNESDSLSMTPGPKTTFCYICSTLEEHQRHLLQYRPKRPVSAKPRIEYVAPKPRLKKKIEEVEPNIGDCLYRVDIYTGDKVNAGTSGEVYITMKGSRDVLYKTRLAKKTSNFSFMRNTKESFFLKGPRLGNLEIITIEHEGGKKNLRWYLDRVEITDMKSGMIWVFKCQDWLDNSDSRDLIGKEKEQPIIDYDITVYTGNKSFGGTDANISLTMYGANGQSQKILLVDSSKGQTCFEKGGVDRFRIPQRDLGELKKIRIEHDGKGVASGWHLEKITITTNAPKQIYYFLYGGFIGKDVGKGHLYREIFAKKSLPKEVTTGPKTTYLVTVQTGDVKYAGTDANVFIQICGKDGKATRKIKLDDARNNFERGATEQFKLEAPDVGTISHIIVGHDNFGPGAGWFLDEVKIKRYILKKEANKYVKKEEKKREKKEQALRKSRENSPDQKRKQRRDEDSEEEEEDNRRKLVPPLYEECVFPCNEWLANDEGDGLVEKELKCASSMLRFSEDEQEEKVHYTVIVHTGNVKFAGTDADVFIQMFGENGRCSRRTKLDDSKNNFEKGMEDIFELDDINLGTLSHIVIGHDDSGMGAGWFLDDVIIRKHLSQKEIKAHKQKEKKKFKDQMKAKGKQKKKRQESDTEDEDDEVPIRTPDYEEFHFPCNKWLDSKEGDGEIERTLKCKKKQLHYEGGVNQGEHSTMYQIIVTTGNKSFAGTDANVYIQLHGRKGQETPRLPLDDEKNNFEKGQIDVFKIESVDVGPVSYVTIGHDDSGPGAGWYLDEVKVRRYIQKNEAKEYVKRGRQKPLYEESVLPCKRWLSSSDDDKKTERQLKCEQRTLHYD</sequence>
<accession>K1PMH1</accession>
<dbReference type="PANTHER" id="PTHR45901">
    <property type="entry name" value="PROTEIN CBG12474"/>
    <property type="match status" value="1"/>
</dbReference>
<dbReference type="SMART" id="SM00308">
    <property type="entry name" value="LH2"/>
    <property type="match status" value="2"/>
</dbReference>
<evidence type="ECO:0000259" key="3">
    <source>
        <dbReference type="PROSITE" id="PS50095"/>
    </source>
</evidence>
<feature type="domain" description="PLAT" evidence="3">
    <location>
        <begin position="278"/>
        <end position="396"/>
    </location>
</feature>
<dbReference type="AlphaFoldDB" id="K1PMH1"/>
<protein>
    <submittedName>
        <fullName evidence="4">Lipoxygenase-like protein domain-containing protein 1</fullName>
    </submittedName>
</protein>
<feature type="compositionally biased region" description="Basic and acidic residues" evidence="2">
    <location>
        <begin position="905"/>
        <end position="924"/>
    </location>
</feature>
<feature type="region of interest" description="Disordered" evidence="2">
    <location>
        <begin position="511"/>
        <end position="552"/>
    </location>
</feature>
<gene>
    <name evidence="4" type="ORF">CGI_10007004</name>
</gene>
<evidence type="ECO:0000313" key="4">
    <source>
        <dbReference type="EMBL" id="EKC20049.1"/>
    </source>
</evidence>
<dbReference type="Pfam" id="PF01477">
    <property type="entry name" value="PLAT"/>
    <property type="match status" value="5"/>
</dbReference>
<evidence type="ECO:0000256" key="1">
    <source>
        <dbReference type="PROSITE-ProRule" id="PRU00152"/>
    </source>
</evidence>
<proteinExistence type="predicted"/>
<dbReference type="HOGENOM" id="CLU_360300_0_0_1"/>
<dbReference type="PROSITE" id="PS50095">
    <property type="entry name" value="PLAT"/>
    <property type="match status" value="5"/>
</dbReference>
<dbReference type="InterPro" id="IPR036392">
    <property type="entry name" value="PLAT/LH2_dom_sf"/>
</dbReference>
<evidence type="ECO:0000256" key="2">
    <source>
        <dbReference type="SAM" id="MobiDB-lite"/>
    </source>
</evidence>
<dbReference type="CDD" id="cd01756">
    <property type="entry name" value="PLAT_repeat"/>
    <property type="match status" value="2"/>
</dbReference>
<feature type="region of interest" description="Disordered" evidence="2">
    <location>
        <begin position="695"/>
        <end position="735"/>
    </location>
</feature>
<dbReference type="PANTHER" id="PTHR45901:SF3">
    <property type="entry name" value="LIPOXYGENASE HOMOLOGY DOMAIN-CONTAINING PROTEIN 1"/>
    <property type="match status" value="1"/>
</dbReference>
<dbReference type="Gene3D" id="2.40.180.10">
    <property type="entry name" value="Catalase core domain"/>
    <property type="match status" value="3"/>
</dbReference>
<feature type="domain" description="PLAT" evidence="3">
    <location>
        <begin position="157"/>
        <end position="274"/>
    </location>
</feature>
<dbReference type="InParanoid" id="K1PMH1"/>